<protein>
    <submittedName>
        <fullName evidence="1">Uncharacterized protein</fullName>
    </submittedName>
</protein>
<accession>Q47U89</accession>
<dbReference type="HOGENOM" id="CLU_2421865_0_0_6"/>
<evidence type="ECO:0000313" key="2">
    <source>
        <dbReference type="Proteomes" id="UP000000547"/>
    </source>
</evidence>
<reference evidence="1" key="1">
    <citation type="journal article" date="2005" name="Proc. Natl. Acad. Sci. U.S.A.">
        <title>The psychrophilic lifestyle as revealed by the genome sequence of Colwellia psychrerythraea 34H through genomic and proteomic analyses.</title>
        <authorList>
            <person name="Methe B.A."/>
            <person name="Nelson K.E."/>
            <person name="Deming J.W."/>
            <person name="Momen B."/>
            <person name="Melamud E."/>
            <person name="Zhang X."/>
            <person name="Moult J."/>
            <person name="Madupu R."/>
            <person name="Nelson W.C."/>
            <person name="Dodson R.J."/>
            <person name="Brinkac L.M."/>
            <person name="Daugherty S.C."/>
            <person name="Durkin A.S."/>
            <person name="DeBoy R.T."/>
            <person name="Kolonay J.F."/>
            <person name="Sullivan S.A."/>
            <person name="Zhou L."/>
            <person name="Davidsen T.M."/>
            <person name="Wu M."/>
            <person name="Huston A.L."/>
            <person name="Lewis M."/>
            <person name="Weaver B."/>
            <person name="Weidman J.F."/>
            <person name="Khouri H."/>
            <person name="Utterback T.R."/>
            <person name="Feldblyum T.V."/>
            <person name="Fraser C.M."/>
        </authorList>
    </citation>
    <scope>NUCLEOTIDE SEQUENCE [LARGE SCALE GENOMIC DNA]</scope>
    <source>
        <strain evidence="1">34H</strain>
    </source>
</reference>
<dbReference type="Proteomes" id="UP000000547">
    <property type="component" value="Chromosome"/>
</dbReference>
<dbReference type="EMBL" id="CP000083">
    <property type="protein sequence ID" value="AAZ28221.1"/>
    <property type="molecule type" value="Genomic_DNA"/>
</dbReference>
<dbReference type="AlphaFoldDB" id="Q47U89"/>
<evidence type="ECO:0000313" key="1">
    <source>
        <dbReference type="EMBL" id="AAZ28221.1"/>
    </source>
</evidence>
<dbReference type="STRING" id="167879.CPS_4995"/>
<dbReference type="KEGG" id="cps:CPS_4995"/>
<organism evidence="1 2">
    <name type="scientific">Colwellia psychrerythraea (strain 34H / ATCC BAA-681)</name>
    <name type="common">Vibrio psychroerythus</name>
    <dbReference type="NCBI Taxonomy" id="167879"/>
    <lineage>
        <taxon>Bacteria</taxon>
        <taxon>Pseudomonadati</taxon>
        <taxon>Pseudomonadota</taxon>
        <taxon>Gammaproteobacteria</taxon>
        <taxon>Alteromonadales</taxon>
        <taxon>Colwelliaceae</taxon>
        <taxon>Colwellia</taxon>
    </lineage>
</organism>
<dbReference type="RefSeq" id="WP_011045714.1">
    <property type="nucleotide sequence ID" value="NC_003910.7"/>
</dbReference>
<gene>
    <name evidence="1" type="ordered locus">CPS_4995</name>
</gene>
<sequence length="91" mass="10352">MNAFANAQQQKISFDVSLNSSSTLLLPIPNQLIYTNTTFELWQNKRRVNASYSLVNKWPVLHGKKYIRLLNITPDSINGLSGVLTLTWQES</sequence>
<name>Q47U89_COLP3</name>
<proteinExistence type="predicted"/>